<keyword evidence="2" id="KW-1185">Reference proteome</keyword>
<dbReference type="Gene3D" id="3.60.10.10">
    <property type="entry name" value="Endonuclease/exonuclease/phosphatase"/>
    <property type="match status" value="1"/>
</dbReference>
<organism evidence="1 2">
    <name type="scientific">Rehmannia glutinosa</name>
    <name type="common">Chinese foxglove</name>
    <dbReference type="NCBI Taxonomy" id="99300"/>
    <lineage>
        <taxon>Eukaryota</taxon>
        <taxon>Viridiplantae</taxon>
        <taxon>Streptophyta</taxon>
        <taxon>Embryophyta</taxon>
        <taxon>Tracheophyta</taxon>
        <taxon>Spermatophyta</taxon>
        <taxon>Magnoliopsida</taxon>
        <taxon>eudicotyledons</taxon>
        <taxon>Gunneridae</taxon>
        <taxon>Pentapetalae</taxon>
        <taxon>asterids</taxon>
        <taxon>lamiids</taxon>
        <taxon>Lamiales</taxon>
        <taxon>Orobanchaceae</taxon>
        <taxon>Rehmannieae</taxon>
        <taxon>Rehmannia</taxon>
    </lineage>
</organism>
<dbReference type="PANTHER" id="PTHR33710">
    <property type="entry name" value="BNAC02G09200D PROTEIN"/>
    <property type="match status" value="1"/>
</dbReference>
<name>A0ABR0W5L2_REHGL</name>
<gene>
    <name evidence="1" type="ORF">DH2020_023289</name>
</gene>
<dbReference type="InterPro" id="IPR036691">
    <property type="entry name" value="Endo/exonu/phosph_ase_sf"/>
</dbReference>
<evidence type="ECO:0000313" key="2">
    <source>
        <dbReference type="Proteomes" id="UP001318860"/>
    </source>
</evidence>
<evidence type="ECO:0008006" key="3">
    <source>
        <dbReference type="Google" id="ProtNLM"/>
    </source>
</evidence>
<dbReference type="SUPFAM" id="SSF56219">
    <property type="entry name" value="DNase I-like"/>
    <property type="match status" value="1"/>
</dbReference>
<dbReference type="EMBL" id="JABTTQ020000013">
    <property type="protein sequence ID" value="KAK6142941.1"/>
    <property type="molecule type" value="Genomic_DNA"/>
</dbReference>
<reference evidence="1 2" key="1">
    <citation type="journal article" date="2021" name="Comput. Struct. Biotechnol. J.">
        <title>De novo genome assembly of the potent medicinal plant Rehmannia glutinosa using nanopore technology.</title>
        <authorList>
            <person name="Ma L."/>
            <person name="Dong C."/>
            <person name="Song C."/>
            <person name="Wang X."/>
            <person name="Zheng X."/>
            <person name="Niu Y."/>
            <person name="Chen S."/>
            <person name="Feng W."/>
        </authorList>
    </citation>
    <scope>NUCLEOTIDE SEQUENCE [LARGE SCALE GENOMIC DNA]</scope>
    <source>
        <strain evidence="1">DH-2019</strain>
    </source>
</reference>
<proteinExistence type="predicted"/>
<accession>A0ABR0W5L2</accession>
<evidence type="ECO:0000313" key="1">
    <source>
        <dbReference type="EMBL" id="KAK6142941.1"/>
    </source>
</evidence>
<comment type="caution">
    <text evidence="1">The sequence shown here is derived from an EMBL/GenBank/DDBJ whole genome shotgun (WGS) entry which is preliminary data.</text>
</comment>
<protein>
    <recommendedName>
        <fullName evidence="3">Exo_endo_phos domain-containing protein</fullName>
    </recommendedName>
</protein>
<dbReference type="Proteomes" id="UP001318860">
    <property type="component" value="Unassembled WGS sequence"/>
</dbReference>
<sequence length="383" mass="44682">MEWRLTWIYGWPEEDLKYKTRSLLKELAPQSPLSWLCVGDFNEILFNFEKIGGRVRDENKIQNFHSAIQEANLEDLGYTGFSFTWTNGKSGEENIQERLNWFLANSEWVLLYPGHEVHHLIRSASDHCPIIIKWLRTKGRKNAKGWAHVFRFESMWLMDETCKNVVQDAWKVDTAENEILSIKSKIQQCGMSLKKWEQDHFGNVENQIRICEKELQKPITSTPSLVMIQARQNPETWLQELLLKQEKMWHQRSRANWIKDGDRNTSFFHKTASGRKSRNTIERIKNKDERWVEDPKEIAAEFENYFKDLFTVESHLEMDRLPDAEDLSKDNNESTWIARDGDDGMDVVQGDVGQVAGKGQDGVVGESCNVAVRIDQPIEAVYM</sequence>
<dbReference type="PANTHER" id="PTHR33710:SF71">
    <property type="entry name" value="ENDONUCLEASE_EXONUCLEASE_PHOSPHATASE DOMAIN-CONTAINING PROTEIN"/>
    <property type="match status" value="1"/>
</dbReference>